<dbReference type="OrthoDB" id="5245631at2759"/>
<feature type="compositionally biased region" description="Acidic residues" evidence="1">
    <location>
        <begin position="162"/>
        <end position="173"/>
    </location>
</feature>
<dbReference type="Proteomes" id="UP000272025">
    <property type="component" value="Unassembled WGS sequence"/>
</dbReference>
<evidence type="ECO:0000313" key="2">
    <source>
        <dbReference type="EMBL" id="ROT40191.1"/>
    </source>
</evidence>
<evidence type="ECO:0008006" key="4">
    <source>
        <dbReference type="Google" id="ProtNLM"/>
    </source>
</evidence>
<organism evidence="2 3">
    <name type="scientific">Sodiomyces alkalinus (strain CBS 110278 / VKM F-3762 / F11)</name>
    <name type="common">Alkaliphilic filamentous fungus</name>
    <dbReference type="NCBI Taxonomy" id="1314773"/>
    <lineage>
        <taxon>Eukaryota</taxon>
        <taxon>Fungi</taxon>
        <taxon>Dikarya</taxon>
        <taxon>Ascomycota</taxon>
        <taxon>Pezizomycotina</taxon>
        <taxon>Sordariomycetes</taxon>
        <taxon>Hypocreomycetidae</taxon>
        <taxon>Glomerellales</taxon>
        <taxon>Plectosphaerellaceae</taxon>
        <taxon>Sodiomyces</taxon>
    </lineage>
</organism>
<accession>A0A3N2Q096</accession>
<dbReference type="AlphaFoldDB" id="A0A3N2Q096"/>
<dbReference type="GO" id="GO:0030515">
    <property type="term" value="F:snoRNA binding"/>
    <property type="evidence" value="ECO:0007669"/>
    <property type="project" value="InterPro"/>
</dbReference>
<feature type="compositionally biased region" description="Basic residues" evidence="1">
    <location>
        <begin position="1"/>
        <end position="10"/>
    </location>
</feature>
<evidence type="ECO:0000313" key="3">
    <source>
        <dbReference type="Proteomes" id="UP000272025"/>
    </source>
</evidence>
<reference evidence="2 3" key="1">
    <citation type="journal article" date="2018" name="Mol. Ecol.">
        <title>The obligate alkalophilic soda-lake fungus Sodiomyces alkalinus has shifted to a protein diet.</title>
        <authorList>
            <person name="Grum-Grzhimaylo A.A."/>
            <person name="Falkoski D.L."/>
            <person name="van den Heuvel J."/>
            <person name="Valero-Jimenez C.A."/>
            <person name="Min B."/>
            <person name="Choi I.G."/>
            <person name="Lipzen A."/>
            <person name="Daum C.G."/>
            <person name="Aanen D.K."/>
            <person name="Tsang A."/>
            <person name="Henrissat B."/>
            <person name="Bilanenko E.N."/>
            <person name="de Vries R.P."/>
            <person name="van Kan J.A.L."/>
            <person name="Grigoriev I.V."/>
            <person name="Debets A.J.M."/>
        </authorList>
    </citation>
    <scope>NUCLEOTIDE SEQUENCE [LARGE SCALE GENOMIC DNA]</scope>
    <source>
        <strain evidence="2 3">F11</strain>
    </source>
</reference>
<evidence type="ECO:0000256" key="1">
    <source>
        <dbReference type="SAM" id="MobiDB-lite"/>
    </source>
</evidence>
<keyword evidence="3" id="KW-1185">Reference proteome</keyword>
<feature type="compositionally biased region" description="Basic and acidic residues" evidence="1">
    <location>
        <begin position="312"/>
        <end position="325"/>
    </location>
</feature>
<dbReference type="InterPro" id="IPR013268">
    <property type="entry name" value="UTP16"/>
</dbReference>
<dbReference type="GeneID" id="39579547"/>
<dbReference type="Pfam" id="PF08297">
    <property type="entry name" value="U3_snoRNA_assoc"/>
    <property type="match status" value="1"/>
</dbReference>
<gene>
    <name evidence="2" type="ORF">SODALDRAFT_329864</name>
</gene>
<proteinExistence type="predicted"/>
<feature type="compositionally biased region" description="Polar residues" evidence="1">
    <location>
        <begin position="106"/>
        <end position="116"/>
    </location>
</feature>
<name>A0A3N2Q096_SODAK</name>
<feature type="region of interest" description="Disordered" evidence="1">
    <location>
        <begin position="1"/>
        <end position="354"/>
    </location>
</feature>
<feature type="compositionally biased region" description="Acidic residues" evidence="1">
    <location>
        <begin position="278"/>
        <end position="289"/>
    </location>
</feature>
<feature type="compositionally biased region" description="Basic and acidic residues" evidence="1">
    <location>
        <begin position="86"/>
        <end position="98"/>
    </location>
</feature>
<dbReference type="STRING" id="1314773.A0A3N2Q096"/>
<dbReference type="GO" id="GO:0006364">
    <property type="term" value="P:rRNA processing"/>
    <property type="evidence" value="ECO:0007669"/>
    <property type="project" value="InterPro"/>
</dbReference>
<dbReference type="RefSeq" id="XP_028467997.1">
    <property type="nucleotide sequence ID" value="XM_028611069.1"/>
</dbReference>
<dbReference type="EMBL" id="ML119052">
    <property type="protein sequence ID" value="ROT40191.1"/>
    <property type="molecule type" value="Genomic_DNA"/>
</dbReference>
<sequence length="374" mass="40487">MVSTRQMRKRKTEEDGDAEEPSARTSSASISPPKRQRKLPVRAKDSERPNSSEASSIVIEIRAKSKEDDALDEASNGEADVSTGAERPKLDLEAKEASGDGEPQQADVSGNETSEANVEVELEGDFSSSHSEAKRLVATPSRVSEAGPTKSSGPARSRSPDDGESDSDSDDAPEVVSTSKAAAQVLRSAKAANRAITEQARAQKRKRQERSAFLQEQAKSRKAQQPQTPGVKSDVGDDPEGDITPRTQLTLESDAAASRRKRLATQTTVPSVLPAEYLDSDSDDSDAEMDPEHTAKPRPRKARKVVTAQRSLVREAKSTLPRDEMVGSTLYRPAPKKQDERLAPKGSKQSANAKRALMIRGRSAVKTKKGFFIK</sequence>
<protein>
    <recommendedName>
        <fullName evidence="4">U3 snoRNA associated</fullName>
    </recommendedName>
</protein>